<dbReference type="PANTHER" id="PTHR34414:SF1">
    <property type="entry name" value="SUBTILISIN-LIKE SERINE PROTEASE"/>
    <property type="match status" value="1"/>
</dbReference>
<keyword evidence="4" id="KW-1185">Reference proteome</keyword>
<proteinExistence type="predicted"/>
<dbReference type="Proteomes" id="UP001444661">
    <property type="component" value="Unassembled WGS sequence"/>
</dbReference>
<dbReference type="EMBL" id="JAQQWK010000013">
    <property type="protein sequence ID" value="KAK8017409.1"/>
    <property type="molecule type" value="Genomic_DNA"/>
</dbReference>
<evidence type="ECO:0000313" key="3">
    <source>
        <dbReference type="EMBL" id="KAK8017409.1"/>
    </source>
</evidence>
<dbReference type="Pfam" id="PF20246">
    <property type="entry name" value="DUF6601"/>
    <property type="match status" value="1"/>
</dbReference>
<protein>
    <submittedName>
        <fullName evidence="3">Uncharacterized protein</fullName>
    </submittedName>
</protein>
<reference evidence="3 4" key="1">
    <citation type="submission" date="2023-01" db="EMBL/GenBank/DDBJ databases">
        <title>Analysis of 21 Apiospora genomes using comparative genomics revels a genus with tremendous synthesis potential of carbohydrate active enzymes and secondary metabolites.</title>
        <authorList>
            <person name="Sorensen T."/>
        </authorList>
    </citation>
    <scope>NUCLEOTIDE SEQUENCE [LARGE SCALE GENOMIC DNA]</scope>
    <source>
        <strain evidence="3 4">CBS 33761</strain>
    </source>
</reference>
<feature type="region of interest" description="Disordered" evidence="1">
    <location>
        <begin position="270"/>
        <end position="294"/>
    </location>
</feature>
<keyword evidence="2" id="KW-0812">Transmembrane</keyword>
<keyword evidence="2" id="KW-0472">Membrane</keyword>
<gene>
    <name evidence="3" type="ORF">PG993_013735</name>
</gene>
<dbReference type="InterPro" id="IPR046536">
    <property type="entry name" value="DUF6601"/>
</dbReference>
<name>A0ABR1RR27_9PEZI</name>
<evidence type="ECO:0000256" key="1">
    <source>
        <dbReference type="SAM" id="MobiDB-lite"/>
    </source>
</evidence>
<dbReference type="PANTHER" id="PTHR34414">
    <property type="entry name" value="HET DOMAIN-CONTAINING PROTEIN-RELATED"/>
    <property type="match status" value="1"/>
</dbReference>
<sequence length="624" mass="69742">MAEDAMAPSEATSRINFRPIIFLYPNDYAEPWISLSKGDFLDYVRRKHRVSSLQQLECMNPSEPNSQTVAPLNVYYQASLLNGRPEGSCAGCSDRGPRPGCDGPHTHIIRQIQARDLPDTHLGESHHELFPGLVLYLQSIPPYMLSPVFWSWLAASGDEETYASARGFMRTWTLLVQTEKDFDLATSGRWGNVIPRKVITPTAFEASGTDADTAEEFTFESFMGFVSQFAHDRLPDSDVAPRYTYGELKQQQLEPDGGCQWMVERLAGKPKLQTSDDNDSRELEPLGPAGEDGDEVQVEAKCDRGCQCDLLRVRATPTKTKGEIVDDIVNGSFCGLQLWTIVLCSWDKAPWVLKYLLLGPMAISATLFSLMVMSRIVRLVGISLFSESKPEEKEPAERGKTEEPVSKSDPARTYDSNKKFDAGLEPPAGATAAFMQVSGLPVLWCWQGAPWPLRWFTLAPLGVVAVSTVLDLLLKIENWMIGKKTKLTALFLQEETQTEDEKEKLVPLLGSSDDRRDDGNTNSIREWPCLRPVPGDILAALFTIDLMTWAVAIWQWRGASELLRQFLLGPLAAFAVTSLLLLFVQIPQWSFDGMTPRRGARNVEETEAWKEPKFPKTYGSCDMV</sequence>
<feature type="region of interest" description="Disordered" evidence="1">
    <location>
        <begin position="391"/>
        <end position="419"/>
    </location>
</feature>
<accession>A0ABR1RR27</accession>
<feature type="transmembrane region" description="Helical" evidence="2">
    <location>
        <begin position="562"/>
        <end position="584"/>
    </location>
</feature>
<organism evidence="3 4">
    <name type="scientific">Apiospora rasikravindrae</name>
    <dbReference type="NCBI Taxonomy" id="990691"/>
    <lineage>
        <taxon>Eukaryota</taxon>
        <taxon>Fungi</taxon>
        <taxon>Dikarya</taxon>
        <taxon>Ascomycota</taxon>
        <taxon>Pezizomycotina</taxon>
        <taxon>Sordariomycetes</taxon>
        <taxon>Xylariomycetidae</taxon>
        <taxon>Amphisphaeriales</taxon>
        <taxon>Apiosporaceae</taxon>
        <taxon>Apiospora</taxon>
    </lineage>
</organism>
<feature type="transmembrane region" description="Helical" evidence="2">
    <location>
        <begin position="537"/>
        <end position="556"/>
    </location>
</feature>
<evidence type="ECO:0000313" key="4">
    <source>
        <dbReference type="Proteomes" id="UP001444661"/>
    </source>
</evidence>
<comment type="caution">
    <text evidence="3">The sequence shown here is derived from an EMBL/GenBank/DDBJ whole genome shotgun (WGS) entry which is preliminary data.</text>
</comment>
<evidence type="ECO:0000256" key="2">
    <source>
        <dbReference type="SAM" id="Phobius"/>
    </source>
</evidence>
<keyword evidence="2" id="KW-1133">Transmembrane helix</keyword>